<protein>
    <recommendedName>
        <fullName evidence="1">N-acetyltransferase domain-containing protein</fullName>
    </recommendedName>
</protein>
<gene>
    <name evidence="2" type="ORF">PRZ48_002714</name>
</gene>
<feature type="domain" description="N-acetyltransferase" evidence="1">
    <location>
        <begin position="77"/>
        <end position="225"/>
    </location>
</feature>
<dbReference type="InterPro" id="IPR052523">
    <property type="entry name" value="Trichothecene_AcTrans"/>
</dbReference>
<dbReference type="PANTHER" id="PTHR42791:SF16">
    <property type="entry name" value="N-ACETYLTRANSFERASE DOMAIN-CONTAINING PROTEIN"/>
    <property type="match status" value="1"/>
</dbReference>
<comment type="caution">
    <text evidence="2">The sequence shown here is derived from an EMBL/GenBank/DDBJ whole genome shotgun (WGS) entry which is preliminary data.</text>
</comment>
<dbReference type="Pfam" id="PF13508">
    <property type="entry name" value="Acetyltransf_7"/>
    <property type="match status" value="1"/>
</dbReference>
<reference evidence="2 3" key="1">
    <citation type="journal article" date="2023" name="G3 (Bethesda)">
        <title>A chromosome-level genome assembly of Zasmidium syzygii isolated from banana leaves.</title>
        <authorList>
            <person name="van Westerhoven A.C."/>
            <person name="Mehrabi R."/>
            <person name="Talebi R."/>
            <person name="Steentjes M.B.F."/>
            <person name="Corcolon B."/>
            <person name="Chong P.A."/>
            <person name="Kema G.H.J."/>
            <person name="Seidl M.F."/>
        </authorList>
    </citation>
    <scope>NUCLEOTIDE SEQUENCE [LARGE SCALE GENOMIC DNA]</scope>
    <source>
        <strain evidence="2 3">P124</strain>
    </source>
</reference>
<proteinExistence type="predicted"/>
<evidence type="ECO:0000313" key="2">
    <source>
        <dbReference type="EMBL" id="KAK4504752.1"/>
    </source>
</evidence>
<sequence>MSKAATVNTRPATYADLVPAAKCLARAFKDEPMHGDVLHPHRKEYPDDMYLFFLHNLRIQYVSGPDVHLHVSTTTDSTGKEVITGLSQWRRLRAKPHQSLYTATMVKAMQRYNSLESLIYPNRALDPSKVSILGEMWPFMAHHWTGTRAEVWDLSTLGVDPAYSKQGIGRELVKWGFEQAKREGVGCSVISSEGNERFYERCGFDVVVGTAGEFGGEANPGREIAGGTIHFWDNGVEPKGVKKYGEV</sequence>
<evidence type="ECO:0000313" key="3">
    <source>
        <dbReference type="Proteomes" id="UP001305779"/>
    </source>
</evidence>
<dbReference type="CDD" id="cd04301">
    <property type="entry name" value="NAT_SF"/>
    <property type="match status" value="1"/>
</dbReference>
<evidence type="ECO:0000259" key="1">
    <source>
        <dbReference type="PROSITE" id="PS51186"/>
    </source>
</evidence>
<dbReference type="InterPro" id="IPR000182">
    <property type="entry name" value="GNAT_dom"/>
</dbReference>
<dbReference type="PROSITE" id="PS51186">
    <property type="entry name" value="GNAT"/>
    <property type="match status" value="1"/>
</dbReference>
<keyword evidence="3" id="KW-1185">Reference proteome</keyword>
<dbReference type="SUPFAM" id="SSF55729">
    <property type="entry name" value="Acyl-CoA N-acyltransferases (Nat)"/>
    <property type="match status" value="2"/>
</dbReference>
<dbReference type="Proteomes" id="UP001305779">
    <property type="component" value="Unassembled WGS sequence"/>
</dbReference>
<organism evidence="2 3">
    <name type="scientific">Zasmidium cellare</name>
    <name type="common">Wine cellar mold</name>
    <name type="synonym">Racodium cellare</name>
    <dbReference type="NCBI Taxonomy" id="395010"/>
    <lineage>
        <taxon>Eukaryota</taxon>
        <taxon>Fungi</taxon>
        <taxon>Dikarya</taxon>
        <taxon>Ascomycota</taxon>
        <taxon>Pezizomycotina</taxon>
        <taxon>Dothideomycetes</taxon>
        <taxon>Dothideomycetidae</taxon>
        <taxon>Mycosphaerellales</taxon>
        <taxon>Mycosphaerellaceae</taxon>
        <taxon>Zasmidium</taxon>
    </lineage>
</organism>
<dbReference type="InterPro" id="IPR016181">
    <property type="entry name" value="Acyl_CoA_acyltransferase"/>
</dbReference>
<dbReference type="Gene3D" id="3.40.630.30">
    <property type="match status" value="1"/>
</dbReference>
<dbReference type="PANTHER" id="PTHR42791">
    <property type="entry name" value="GNAT FAMILY ACETYLTRANSFERASE"/>
    <property type="match status" value="1"/>
</dbReference>
<dbReference type="EMBL" id="JAXOVC010000002">
    <property type="protein sequence ID" value="KAK4504752.1"/>
    <property type="molecule type" value="Genomic_DNA"/>
</dbReference>
<name>A0ABR0ET12_ZASCE</name>
<accession>A0ABR0ET12</accession>